<keyword evidence="3" id="KW-1185">Reference proteome</keyword>
<keyword evidence="1" id="KW-1133">Transmembrane helix</keyword>
<keyword evidence="1" id="KW-0812">Transmembrane</keyword>
<reference evidence="2" key="1">
    <citation type="submission" date="2020-10" db="EMBL/GenBank/DDBJ databases">
        <authorList>
            <person name="Castelo-Branco R."/>
            <person name="Eusebio N."/>
            <person name="Adriana R."/>
            <person name="Vieira A."/>
            <person name="Brugerolle De Fraissinette N."/>
            <person name="Rezende De Castro R."/>
            <person name="Schneider M.P."/>
            <person name="Vasconcelos V."/>
            <person name="Leao P.N."/>
        </authorList>
    </citation>
    <scope>NUCLEOTIDE SEQUENCE</scope>
    <source>
        <strain evidence="2">LEGE 07157</strain>
    </source>
</reference>
<comment type="caution">
    <text evidence="2">The sequence shown here is derived from an EMBL/GenBank/DDBJ whole genome shotgun (WGS) entry which is preliminary data.</text>
</comment>
<proteinExistence type="predicted"/>
<organism evidence="2 3">
    <name type="scientific">Lusitaniella coriacea LEGE 07157</name>
    <dbReference type="NCBI Taxonomy" id="945747"/>
    <lineage>
        <taxon>Bacteria</taxon>
        <taxon>Bacillati</taxon>
        <taxon>Cyanobacteriota</taxon>
        <taxon>Cyanophyceae</taxon>
        <taxon>Spirulinales</taxon>
        <taxon>Lusitaniellaceae</taxon>
        <taxon>Lusitaniella</taxon>
    </lineage>
</organism>
<dbReference type="AlphaFoldDB" id="A0A8J7E0H9"/>
<evidence type="ECO:0000256" key="1">
    <source>
        <dbReference type="SAM" id="Phobius"/>
    </source>
</evidence>
<keyword evidence="1" id="KW-0472">Membrane</keyword>
<dbReference type="EMBL" id="JADEWZ010000061">
    <property type="protein sequence ID" value="MBE9118790.1"/>
    <property type="molecule type" value="Genomic_DNA"/>
</dbReference>
<dbReference type="Proteomes" id="UP000654482">
    <property type="component" value="Unassembled WGS sequence"/>
</dbReference>
<evidence type="ECO:0000313" key="3">
    <source>
        <dbReference type="Proteomes" id="UP000654482"/>
    </source>
</evidence>
<sequence length="115" mass="12982">MIDDLFRVSLILALFLGVPKLLMYVLYGIAFLFLGFYFNRKLVSTPYGILIAGLFLFVFSNTVDLLPLQGQATPVVLEEGSKLLGLLNLTYYYWSVCWSEATRSLTINRDSVNSV</sequence>
<evidence type="ECO:0000313" key="2">
    <source>
        <dbReference type="EMBL" id="MBE9118790.1"/>
    </source>
</evidence>
<gene>
    <name evidence="2" type="ORF">IQ249_23150</name>
</gene>
<feature type="transmembrane region" description="Helical" evidence="1">
    <location>
        <begin position="12"/>
        <end position="38"/>
    </location>
</feature>
<accession>A0A8J7E0H9</accession>
<name>A0A8J7E0H9_9CYAN</name>
<feature type="transmembrane region" description="Helical" evidence="1">
    <location>
        <begin position="44"/>
        <end position="63"/>
    </location>
</feature>
<protein>
    <submittedName>
        <fullName evidence="2">Uncharacterized protein</fullName>
    </submittedName>
</protein>